<dbReference type="InterPro" id="IPR052954">
    <property type="entry name" value="GPCR-Ligand_Int"/>
</dbReference>
<accession>A0AAV2HZ46</accession>
<gene>
    <name evidence="7" type="ORF">GSLYS_00013260001</name>
</gene>
<dbReference type="InterPro" id="IPR019427">
    <property type="entry name" value="7TM_GPCR_serpentine_rcpt_Srw"/>
</dbReference>
<comment type="subcellular location">
    <subcellularLocation>
        <location evidence="1">Membrane</location>
    </subcellularLocation>
</comment>
<evidence type="ECO:0000256" key="2">
    <source>
        <dbReference type="ARBA" id="ARBA00022692"/>
    </source>
</evidence>
<protein>
    <recommendedName>
        <fullName evidence="6">G-protein coupled receptors family 1 profile domain-containing protein</fullName>
    </recommendedName>
</protein>
<dbReference type="PROSITE" id="PS50262">
    <property type="entry name" value="G_PROTEIN_RECEP_F1_2"/>
    <property type="match status" value="1"/>
</dbReference>
<feature type="domain" description="G-protein coupled receptors family 1 profile" evidence="6">
    <location>
        <begin position="155"/>
        <end position="448"/>
    </location>
</feature>
<dbReference type="PANTHER" id="PTHR46641">
    <property type="entry name" value="FMRFAMIDE RECEPTOR-RELATED"/>
    <property type="match status" value="1"/>
</dbReference>
<sequence length="471" mass="53033">MESNKNILIIATCTCRQTYFKVLPQRRDTSTVIATGHIDCHCYGTHRLPLLRDTSTAIATGDIEDTRNILQAINIYSYNREIFLKSLFKFHFCKIMAEISSNRGVTTYTDQHSNTTAPSEKVKVLEDVISTQAGVYIFIVSAATSLGLGVFGTITNTISIMVFIRQGLKDSVTISLFGLALADLWSLLTIILIAVLYGLSYLSPNPSVDYISVSAVFGGWPHALFLRISTWITVVICVERFLCVFIPLKVKLIFTAKRAGFVNIFVFISMTCCYAQIYASHGLHWVFAPTYNRSRLVMWITEDRVEREAISGLMNGIIFPSIAIIIITVSTAVMVRSLQTSMSFRKATTNAATSKKVEVAQHVQSTLTTDKNKKQSRPSSQKRVVKMVSSIAIVFILCSIPEMVLTYVSRLFVLELNLFKRYHNMYNLIYAIDYQLQNVNAGVNIFIYYSMSSKFKENFDQMFLSSATKKK</sequence>
<feature type="transmembrane region" description="Helical" evidence="5">
    <location>
        <begin position="384"/>
        <end position="408"/>
    </location>
</feature>
<feature type="transmembrane region" description="Helical" evidence="5">
    <location>
        <begin position="317"/>
        <end position="335"/>
    </location>
</feature>
<dbReference type="InterPro" id="IPR000276">
    <property type="entry name" value="GPCR_Rhodpsn"/>
</dbReference>
<dbReference type="Gene3D" id="1.20.1070.10">
    <property type="entry name" value="Rhodopsin 7-helix transmembrane proteins"/>
    <property type="match status" value="1"/>
</dbReference>
<evidence type="ECO:0000256" key="1">
    <source>
        <dbReference type="ARBA" id="ARBA00004370"/>
    </source>
</evidence>
<evidence type="ECO:0000313" key="7">
    <source>
        <dbReference type="EMBL" id="CAL1539506.1"/>
    </source>
</evidence>
<keyword evidence="8" id="KW-1185">Reference proteome</keyword>
<comment type="caution">
    <text evidence="7">The sequence shown here is derived from an EMBL/GenBank/DDBJ whole genome shotgun (WGS) entry which is preliminary data.</text>
</comment>
<evidence type="ECO:0000259" key="6">
    <source>
        <dbReference type="PROSITE" id="PS50262"/>
    </source>
</evidence>
<keyword evidence="4 5" id="KW-0472">Membrane</keyword>
<feature type="transmembrane region" description="Helical" evidence="5">
    <location>
        <begin position="260"/>
        <end position="279"/>
    </location>
</feature>
<organism evidence="7 8">
    <name type="scientific">Lymnaea stagnalis</name>
    <name type="common">Great pond snail</name>
    <name type="synonym">Helix stagnalis</name>
    <dbReference type="NCBI Taxonomy" id="6523"/>
    <lineage>
        <taxon>Eukaryota</taxon>
        <taxon>Metazoa</taxon>
        <taxon>Spiralia</taxon>
        <taxon>Lophotrochozoa</taxon>
        <taxon>Mollusca</taxon>
        <taxon>Gastropoda</taxon>
        <taxon>Heterobranchia</taxon>
        <taxon>Euthyneura</taxon>
        <taxon>Panpulmonata</taxon>
        <taxon>Hygrophila</taxon>
        <taxon>Lymnaeoidea</taxon>
        <taxon>Lymnaeidae</taxon>
        <taxon>Lymnaea</taxon>
    </lineage>
</organism>
<dbReference type="PRINTS" id="PR00237">
    <property type="entry name" value="GPCRRHODOPSN"/>
</dbReference>
<feature type="transmembrane region" description="Helical" evidence="5">
    <location>
        <begin position="135"/>
        <end position="164"/>
    </location>
</feature>
<dbReference type="GO" id="GO:0008528">
    <property type="term" value="F:G protein-coupled peptide receptor activity"/>
    <property type="evidence" value="ECO:0007669"/>
    <property type="project" value="InterPro"/>
</dbReference>
<evidence type="ECO:0000256" key="4">
    <source>
        <dbReference type="ARBA" id="ARBA00023136"/>
    </source>
</evidence>
<dbReference type="PANTHER" id="PTHR46641:SF2">
    <property type="entry name" value="FMRFAMIDE RECEPTOR"/>
    <property type="match status" value="1"/>
</dbReference>
<name>A0AAV2HZ46_LYMST</name>
<feature type="transmembrane region" description="Helical" evidence="5">
    <location>
        <begin position="176"/>
        <end position="199"/>
    </location>
</feature>
<keyword evidence="2 5" id="KW-0812">Transmembrane</keyword>
<dbReference type="InterPro" id="IPR017452">
    <property type="entry name" value="GPCR_Rhodpsn_7TM"/>
</dbReference>
<dbReference type="AlphaFoldDB" id="A0AAV2HZ46"/>
<keyword evidence="3 5" id="KW-1133">Transmembrane helix</keyword>
<dbReference type="EMBL" id="CAXITT010000340">
    <property type="protein sequence ID" value="CAL1539506.1"/>
    <property type="molecule type" value="Genomic_DNA"/>
</dbReference>
<dbReference type="Proteomes" id="UP001497497">
    <property type="component" value="Unassembled WGS sequence"/>
</dbReference>
<evidence type="ECO:0000256" key="5">
    <source>
        <dbReference type="SAM" id="Phobius"/>
    </source>
</evidence>
<dbReference type="SUPFAM" id="SSF81321">
    <property type="entry name" value="Family A G protein-coupled receptor-like"/>
    <property type="match status" value="1"/>
</dbReference>
<evidence type="ECO:0000256" key="3">
    <source>
        <dbReference type="ARBA" id="ARBA00022989"/>
    </source>
</evidence>
<proteinExistence type="predicted"/>
<dbReference type="GO" id="GO:0016020">
    <property type="term" value="C:membrane"/>
    <property type="evidence" value="ECO:0007669"/>
    <property type="project" value="UniProtKB-SubCell"/>
</dbReference>
<dbReference type="Pfam" id="PF10324">
    <property type="entry name" value="7TM_GPCR_Srw"/>
    <property type="match status" value="1"/>
</dbReference>
<reference evidence="7 8" key="1">
    <citation type="submission" date="2024-04" db="EMBL/GenBank/DDBJ databases">
        <authorList>
            <consortium name="Genoscope - CEA"/>
            <person name="William W."/>
        </authorList>
    </citation>
    <scope>NUCLEOTIDE SEQUENCE [LARGE SCALE GENOMIC DNA]</scope>
</reference>
<feature type="transmembrane region" description="Helical" evidence="5">
    <location>
        <begin position="428"/>
        <end position="449"/>
    </location>
</feature>
<evidence type="ECO:0000313" key="8">
    <source>
        <dbReference type="Proteomes" id="UP001497497"/>
    </source>
</evidence>